<dbReference type="Proteomes" id="UP000307000">
    <property type="component" value="Chromosome"/>
</dbReference>
<sequence length="195" mass="21054">MKKPTAVLAALSLGLAPVLVGCATQDQDPGATPEQTATSAPAASVNDADKSFAAMMSVHHEQAIEMSDIVLAKQGIDTQVTNLAEQIKEAQGPEIEKLQSWQQEWGVEESHNMHDMGHGDGMMSEEDLQALQETEGVDASKLFLEQMIAHHEGAVTMAEDQIRDGSYQPAIDMAEQVVNDQQAEIQQMKDMLAGL</sequence>
<accession>A0A5B7WWG2</accession>
<dbReference type="Gene3D" id="1.20.1260.10">
    <property type="match status" value="1"/>
</dbReference>
<feature type="chain" id="PRO_5022704041" description="DUF305 domain-containing protein" evidence="1">
    <location>
        <begin position="24"/>
        <end position="195"/>
    </location>
</feature>
<gene>
    <name evidence="3" type="ORF">GcLGCM259_2562</name>
</gene>
<dbReference type="PANTHER" id="PTHR36933:SF1">
    <property type="entry name" value="SLL0788 PROTEIN"/>
    <property type="match status" value="1"/>
</dbReference>
<dbReference type="InterPro" id="IPR005183">
    <property type="entry name" value="DUF305_CopM-like"/>
</dbReference>
<dbReference type="PROSITE" id="PS51257">
    <property type="entry name" value="PROKAR_LIPOPROTEIN"/>
    <property type="match status" value="1"/>
</dbReference>
<keyword evidence="4" id="KW-1185">Reference proteome</keyword>
<dbReference type="RefSeq" id="WP_138926883.1">
    <property type="nucleotide sequence ID" value="NZ_CP034412.1"/>
</dbReference>
<evidence type="ECO:0000256" key="1">
    <source>
        <dbReference type="SAM" id="SignalP"/>
    </source>
</evidence>
<evidence type="ECO:0000313" key="4">
    <source>
        <dbReference type="Proteomes" id="UP000307000"/>
    </source>
</evidence>
<dbReference type="EMBL" id="CP034412">
    <property type="protein sequence ID" value="QCY48269.1"/>
    <property type="molecule type" value="Genomic_DNA"/>
</dbReference>
<dbReference type="Pfam" id="PF03713">
    <property type="entry name" value="DUF305"/>
    <property type="match status" value="1"/>
</dbReference>
<dbReference type="KEGG" id="gcr:GcLGCM259_2562"/>
<dbReference type="PANTHER" id="PTHR36933">
    <property type="entry name" value="SLL0788 PROTEIN"/>
    <property type="match status" value="1"/>
</dbReference>
<evidence type="ECO:0000313" key="3">
    <source>
        <dbReference type="EMBL" id="QCY48269.1"/>
    </source>
</evidence>
<dbReference type="InterPro" id="IPR012347">
    <property type="entry name" value="Ferritin-like"/>
</dbReference>
<feature type="domain" description="DUF305" evidence="2">
    <location>
        <begin position="49"/>
        <end position="192"/>
    </location>
</feature>
<keyword evidence="1" id="KW-0732">Signal</keyword>
<organism evidence="3 4">
    <name type="scientific">Glutamicibacter creatinolyticus</name>
    <dbReference type="NCBI Taxonomy" id="162496"/>
    <lineage>
        <taxon>Bacteria</taxon>
        <taxon>Bacillati</taxon>
        <taxon>Actinomycetota</taxon>
        <taxon>Actinomycetes</taxon>
        <taxon>Micrococcales</taxon>
        <taxon>Micrococcaceae</taxon>
        <taxon>Glutamicibacter</taxon>
    </lineage>
</organism>
<name>A0A5B7WWG2_9MICC</name>
<protein>
    <recommendedName>
        <fullName evidence="2">DUF305 domain-containing protein</fullName>
    </recommendedName>
</protein>
<reference evidence="3 4" key="1">
    <citation type="submission" date="2018-12" db="EMBL/GenBank/DDBJ databases">
        <title>Complete Genome Sequence of Glutamicibacter creatinolyticus strain LGCM259,isolated from an abscess of a 12-year-old mare in Italy.</title>
        <authorList>
            <person name="Santos R.G."/>
            <person name="Silva A.L."/>
            <person name="Seyffert N."/>
            <person name="Castro T.L.P."/>
            <person name="Attili A.R."/>
            <person name="Rifici C."/>
            <person name="Mazzullo G."/>
            <person name="Brenig B."/>
            <person name="Venanzi F."/>
            <person name="Azevedo V."/>
        </authorList>
    </citation>
    <scope>NUCLEOTIDE SEQUENCE [LARGE SCALE GENOMIC DNA]</scope>
    <source>
        <strain evidence="3 4">LGCM 259</strain>
    </source>
</reference>
<evidence type="ECO:0000259" key="2">
    <source>
        <dbReference type="Pfam" id="PF03713"/>
    </source>
</evidence>
<dbReference type="AlphaFoldDB" id="A0A5B7WWG2"/>
<feature type="signal peptide" evidence="1">
    <location>
        <begin position="1"/>
        <end position="23"/>
    </location>
</feature>
<proteinExistence type="predicted"/>